<evidence type="ECO:0000313" key="2">
    <source>
        <dbReference type="EMBL" id="KAH8108146.1"/>
    </source>
</evidence>
<organism evidence="2 3">
    <name type="scientific">Cristinia sonorae</name>
    <dbReference type="NCBI Taxonomy" id="1940300"/>
    <lineage>
        <taxon>Eukaryota</taxon>
        <taxon>Fungi</taxon>
        <taxon>Dikarya</taxon>
        <taxon>Basidiomycota</taxon>
        <taxon>Agaricomycotina</taxon>
        <taxon>Agaricomycetes</taxon>
        <taxon>Agaricomycetidae</taxon>
        <taxon>Agaricales</taxon>
        <taxon>Pleurotineae</taxon>
        <taxon>Stephanosporaceae</taxon>
        <taxon>Cristinia</taxon>
    </lineage>
</organism>
<proteinExistence type="predicted"/>
<protein>
    <submittedName>
        <fullName evidence="2">Uncharacterized protein</fullName>
    </submittedName>
</protein>
<gene>
    <name evidence="2" type="ORF">BXZ70DRAFT_40551</name>
</gene>
<dbReference type="EMBL" id="JAEVFJ010000001">
    <property type="protein sequence ID" value="KAH8108146.1"/>
    <property type="molecule type" value="Genomic_DNA"/>
</dbReference>
<comment type="caution">
    <text evidence="2">The sequence shown here is derived from an EMBL/GenBank/DDBJ whole genome shotgun (WGS) entry which is preliminary data.</text>
</comment>
<evidence type="ECO:0000313" key="3">
    <source>
        <dbReference type="Proteomes" id="UP000813824"/>
    </source>
</evidence>
<dbReference type="OrthoDB" id="2576334at2759"/>
<name>A0A8K0UYE7_9AGAR</name>
<dbReference type="AlphaFoldDB" id="A0A8K0UYE7"/>
<reference evidence="2" key="1">
    <citation type="journal article" date="2021" name="New Phytol.">
        <title>Evolutionary innovations through gain and loss of genes in the ectomycorrhizal Boletales.</title>
        <authorList>
            <person name="Wu G."/>
            <person name="Miyauchi S."/>
            <person name="Morin E."/>
            <person name="Kuo A."/>
            <person name="Drula E."/>
            <person name="Varga T."/>
            <person name="Kohler A."/>
            <person name="Feng B."/>
            <person name="Cao Y."/>
            <person name="Lipzen A."/>
            <person name="Daum C."/>
            <person name="Hundley H."/>
            <person name="Pangilinan J."/>
            <person name="Johnson J."/>
            <person name="Barry K."/>
            <person name="LaButti K."/>
            <person name="Ng V."/>
            <person name="Ahrendt S."/>
            <person name="Min B."/>
            <person name="Choi I.G."/>
            <person name="Park H."/>
            <person name="Plett J.M."/>
            <person name="Magnuson J."/>
            <person name="Spatafora J.W."/>
            <person name="Nagy L.G."/>
            <person name="Henrissat B."/>
            <person name="Grigoriev I.V."/>
            <person name="Yang Z.L."/>
            <person name="Xu J."/>
            <person name="Martin F.M."/>
        </authorList>
    </citation>
    <scope>NUCLEOTIDE SEQUENCE</scope>
    <source>
        <strain evidence="2">KKN 215</strain>
    </source>
</reference>
<accession>A0A8K0UYE7</accession>
<feature type="region of interest" description="Disordered" evidence="1">
    <location>
        <begin position="305"/>
        <end position="330"/>
    </location>
</feature>
<evidence type="ECO:0000256" key="1">
    <source>
        <dbReference type="SAM" id="MobiDB-lite"/>
    </source>
</evidence>
<sequence length="342" mass="35945">MDPLPYNITISSQTATISYLPARDGDSAAGWNLTYSQGTRDTGYGHPQGVGTDVRWTTLDGATMQLSWVGTAVYLYGQAFSASYTVDVDGDRSSFSSANVPQGGLLGSKTGLSYGNHTATLTTHGTGEVSLQFAQLTVGVGYPGSSVQNRTVLAVDSGSSNPIPNTFFTYQGIPGGTSWHIEDAKSQLSPSGVSVPVPLQMVTSTVGESVSFTLEQTTAFFLYGSMNFDHGQKLATLTPHSDPSKARTTVLNDYSSALDFFQIIYWEAGLDRNEHYSVQITQVGQAPGNIQPSFGFHSLLIMDGGSPSNATDPGSGTNPGSNPLVQPDSSKLSTGAIVGIVV</sequence>
<dbReference type="Gene3D" id="2.60.120.260">
    <property type="entry name" value="Galactose-binding domain-like"/>
    <property type="match status" value="1"/>
</dbReference>
<dbReference type="Proteomes" id="UP000813824">
    <property type="component" value="Unassembled WGS sequence"/>
</dbReference>
<keyword evidence="3" id="KW-1185">Reference proteome</keyword>
<feature type="compositionally biased region" description="Polar residues" evidence="1">
    <location>
        <begin position="306"/>
        <end position="330"/>
    </location>
</feature>